<evidence type="ECO:0000313" key="3">
    <source>
        <dbReference type="EMBL" id="OIQ97863.1"/>
    </source>
</evidence>
<dbReference type="Pfam" id="PF01734">
    <property type="entry name" value="Patatin"/>
    <property type="match status" value="1"/>
</dbReference>
<dbReference type="GO" id="GO:0006629">
    <property type="term" value="P:lipid metabolic process"/>
    <property type="evidence" value="ECO:0007669"/>
    <property type="project" value="UniProtKB-KW"/>
</dbReference>
<accession>A0A1J5S139</accession>
<name>A0A1J5S139_9ZZZZ</name>
<organism evidence="3">
    <name type="scientific">mine drainage metagenome</name>
    <dbReference type="NCBI Taxonomy" id="410659"/>
    <lineage>
        <taxon>unclassified sequences</taxon>
        <taxon>metagenomes</taxon>
        <taxon>ecological metagenomes</taxon>
    </lineage>
</organism>
<dbReference type="InterPro" id="IPR016035">
    <property type="entry name" value="Acyl_Trfase/lysoPLipase"/>
</dbReference>
<sequence length="372" mass="42559">MKRAITLAGGGPAVGLSLGALKRLKEADIHFDVWALSCIGAWLGIVYNQAEEGQEVETSEAFFRQIFRDDRTYSRFPIASVFAPDFFSEAQRVVSFILDPRSYQNLVLPDKIAEAAEVTLSLLSDPRKWNQADLNDWMLNQVLAVNPISRFMTSLMYLSKNNGLSRIYYPDSAFLRQLNFENLYKESKPFIYHNAYNLTKKRLELFANKPMKGYGRITPHSLCACSALPYIEEPTRLGDDMYCEGATIDTVNFEDMLRDHPDLDEVWVSRILDHDQVRTPDNLYDSLNNLVMLFAATTSEDDVKLFKFHAAEVGWKGRIIEIPVNHNITYDWTHSNLDRSIDDGYRATDLVLKKYQAQPEGKPPLRKLQPAQ</sequence>
<dbReference type="InterPro" id="IPR002641">
    <property type="entry name" value="PNPLA_dom"/>
</dbReference>
<gene>
    <name evidence="3" type="ORF">GALL_200450</name>
</gene>
<keyword evidence="1" id="KW-0443">Lipid metabolism</keyword>
<evidence type="ECO:0000259" key="2">
    <source>
        <dbReference type="Pfam" id="PF01734"/>
    </source>
</evidence>
<protein>
    <submittedName>
        <fullName evidence="3">Patatin-like phospholipase</fullName>
    </submittedName>
</protein>
<dbReference type="Gene3D" id="3.40.1090.10">
    <property type="entry name" value="Cytosolic phospholipase A2 catalytic domain"/>
    <property type="match status" value="1"/>
</dbReference>
<comment type="caution">
    <text evidence="3">The sequence shown here is derived from an EMBL/GenBank/DDBJ whole genome shotgun (WGS) entry which is preliminary data.</text>
</comment>
<reference evidence="3" key="1">
    <citation type="submission" date="2016-10" db="EMBL/GenBank/DDBJ databases">
        <title>Sequence of Gallionella enrichment culture.</title>
        <authorList>
            <person name="Poehlein A."/>
            <person name="Muehling M."/>
            <person name="Daniel R."/>
        </authorList>
    </citation>
    <scope>NUCLEOTIDE SEQUENCE</scope>
</reference>
<dbReference type="SUPFAM" id="SSF52151">
    <property type="entry name" value="FabD/lysophospholipase-like"/>
    <property type="match status" value="1"/>
</dbReference>
<dbReference type="EMBL" id="MLJW01000126">
    <property type="protein sequence ID" value="OIQ97863.1"/>
    <property type="molecule type" value="Genomic_DNA"/>
</dbReference>
<feature type="domain" description="PNPLA" evidence="2">
    <location>
        <begin position="6"/>
        <end position="256"/>
    </location>
</feature>
<dbReference type="AlphaFoldDB" id="A0A1J5S139"/>
<proteinExistence type="predicted"/>
<evidence type="ECO:0000256" key="1">
    <source>
        <dbReference type="ARBA" id="ARBA00023098"/>
    </source>
</evidence>